<feature type="compositionally biased region" description="Basic residues" evidence="1">
    <location>
        <begin position="144"/>
        <end position="155"/>
    </location>
</feature>
<feature type="compositionally biased region" description="Basic and acidic residues" evidence="1">
    <location>
        <begin position="129"/>
        <end position="143"/>
    </location>
</feature>
<feature type="region of interest" description="Disordered" evidence="1">
    <location>
        <begin position="251"/>
        <end position="295"/>
    </location>
</feature>
<gene>
    <name evidence="2" type="ORF">EYR41_008926</name>
</gene>
<evidence type="ECO:0000313" key="3">
    <source>
        <dbReference type="Proteomes" id="UP000297595"/>
    </source>
</evidence>
<comment type="caution">
    <text evidence="2">The sequence shown here is derived from an EMBL/GenBank/DDBJ whole genome shotgun (WGS) entry which is preliminary data.</text>
</comment>
<feature type="compositionally biased region" description="Basic and acidic residues" evidence="1">
    <location>
        <begin position="111"/>
        <end position="121"/>
    </location>
</feature>
<evidence type="ECO:0000256" key="1">
    <source>
        <dbReference type="SAM" id="MobiDB-lite"/>
    </source>
</evidence>
<sequence>MPKKIANSITGVAMAQTRLTRGRAAAITAATAAGAITTAISTTATTTTITPTTTPGGGEGKGPSLQRPPSTAPRRNSRRLASAPAKPAAPSAHVPVNLASEDSDGAAEAAEGSREQEEGEKAILPIPDPKIRSDDESDVDTKPKYPRRRPTKRQKMAMGPPAGTAARLQYLMENQEWPIRVNGDKARDHYWNCLYETRVATHCFASQLPPIPSQNPAARPRAFTTTASTENPEGGQLIRVWRLRKEGGVPNELADVPCQGEKKKHPSADVEGGATDDNAELASWRGGREKRQRVC</sequence>
<dbReference type="AlphaFoldDB" id="A0A8H2HKK4"/>
<organism evidence="2 3">
    <name type="scientific">Orbilia oligospora</name>
    <name type="common">Nematode-trapping fungus</name>
    <name type="synonym">Arthrobotrys oligospora</name>
    <dbReference type="NCBI Taxonomy" id="2813651"/>
    <lineage>
        <taxon>Eukaryota</taxon>
        <taxon>Fungi</taxon>
        <taxon>Dikarya</taxon>
        <taxon>Ascomycota</taxon>
        <taxon>Pezizomycotina</taxon>
        <taxon>Orbiliomycetes</taxon>
        <taxon>Orbiliales</taxon>
        <taxon>Orbiliaceae</taxon>
        <taxon>Orbilia</taxon>
    </lineage>
</organism>
<feature type="compositionally biased region" description="Low complexity" evidence="1">
    <location>
        <begin position="81"/>
        <end position="92"/>
    </location>
</feature>
<feature type="compositionally biased region" description="Low complexity" evidence="1">
    <location>
        <begin position="44"/>
        <end position="54"/>
    </location>
</feature>
<dbReference type="EMBL" id="SOZJ01000006">
    <property type="protein sequence ID" value="TGJ64920.1"/>
    <property type="molecule type" value="Genomic_DNA"/>
</dbReference>
<evidence type="ECO:0000313" key="2">
    <source>
        <dbReference type="EMBL" id="TGJ64920.1"/>
    </source>
</evidence>
<name>A0A8H2HKK4_ORBOL</name>
<accession>A0A8H2HKK4</accession>
<dbReference type="Proteomes" id="UP000297595">
    <property type="component" value="Unassembled WGS sequence"/>
</dbReference>
<reference evidence="2 3" key="1">
    <citation type="submission" date="2019-03" db="EMBL/GenBank/DDBJ databases">
        <title>Nematode-trapping fungi genome.</title>
        <authorList>
            <person name="Vidal-Diez De Ulzurrun G."/>
        </authorList>
    </citation>
    <scope>NUCLEOTIDE SEQUENCE [LARGE SCALE GENOMIC DNA]</scope>
    <source>
        <strain evidence="2 3">TWF154</strain>
    </source>
</reference>
<proteinExistence type="predicted"/>
<feature type="region of interest" description="Disordered" evidence="1">
    <location>
        <begin position="44"/>
        <end position="161"/>
    </location>
</feature>
<protein>
    <submittedName>
        <fullName evidence="2">Uncharacterized protein</fullName>
    </submittedName>
</protein>